<evidence type="ECO:0000313" key="2">
    <source>
        <dbReference type="EMBL" id="GFQ05364.1"/>
    </source>
</evidence>
<organism evidence="2 3">
    <name type="scientific">Phtheirospermum japonicum</name>
    <dbReference type="NCBI Taxonomy" id="374723"/>
    <lineage>
        <taxon>Eukaryota</taxon>
        <taxon>Viridiplantae</taxon>
        <taxon>Streptophyta</taxon>
        <taxon>Embryophyta</taxon>
        <taxon>Tracheophyta</taxon>
        <taxon>Spermatophyta</taxon>
        <taxon>Magnoliopsida</taxon>
        <taxon>eudicotyledons</taxon>
        <taxon>Gunneridae</taxon>
        <taxon>Pentapetalae</taxon>
        <taxon>asterids</taxon>
        <taxon>lamiids</taxon>
        <taxon>Lamiales</taxon>
        <taxon>Orobanchaceae</taxon>
        <taxon>Orobanchaceae incertae sedis</taxon>
        <taxon>Phtheirospermum</taxon>
    </lineage>
</organism>
<dbReference type="PANTHER" id="PTHR34125">
    <property type="entry name" value="OS01G0762900 PROTEIN"/>
    <property type="match status" value="1"/>
</dbReference>
<dbReference type="PANTHER" id="PTHR34125:SF7">
    <property type="entry name" value="TRANSMEMBRANE PROTEIN"/>
    <property type="match status" value="1"/>
</dbReference>
<dbReference type="Proteomes" id="UP000653305">
    <property type="component" value="Unassembled WGS sequence"/>
</dbReference>
<keyword evidence="1" id="KW-0812">Transmembrane</keyword>
<dbReference type="AlphaFoldDB" id="A0A830DB68"/>
<evidence type="ECO:0000313" key="3">
    <source>
        <dbReference type="Proteomes" id="UP000653305"/>
    </source>
</evidence>
<dbReference type="EMBL" id="BMAC01001051">
    <property type="protein sequence ID" value="GFQ05364.1"/>
    <property type="molecule type" value="Genomic_DNA"/>
</dbReference>
<keyword evidence="1" id="KW-1133">Transmembrane helix</keyword>
<gene>
    <name evidence="2" type="ORF">PHJA_002680500</name>
</gene>
<keyword evidence="1" id="KW-0472">Membrane</keyword>
<accession>A0A830DB68</accession>
<feature type="transmembrane region" description="Helical" evidence="1">
    <location>
        <begin position="37"/>
        <end position="58"/>
    </location>
</feature>
<sequence>MDIYAKLLQHKYSFGAAIAVLLSLLFFSTVMPNLSSIIFYFWPLILSTALVLVAIIVFGQISPISLELSGYTEGEALLDYVAGRPEFLENNY</sequence>
<dbReference type="OrthoDB" id="649865at2759"/>
<keyword evidence="3" id="KW-1185">Reference proteome</keyword>
<reference evidence="2" key="1">
    <citation type="submission" date="2020-07" db="EMBL/GenBank/DDBJ databases">
        <title>Ethylene signaling mediates host invasion by parasitic plants.</title>
        <authorList>
            <person name="Yoshida S."/>
        </authorList>
    </citation>
    <scope>NUCLEOTIDE SEQUENCE</scope>
    <source>
        <strain evidence="2">Okayama</strain>
    </source>
</reference>
<feature type="transmembrane region" description="Helical" evidence="1">
    <location>
        <begin position="12"/>
        <end position="31"/>
    </location>
</feature>
<name>A0A830DB68_9LAMI</name>
<comment type="caution">
    <text evidence="2">The sequence shown here is derived from an EMBL/GenBank/DDBJ whole genome shotgun (WGS) entry which is preliminary data.</text>
</comment>
<evidence type="ECO:0000256" key="1">
    <source>
        <dbReference type="SAM" id="Phobius"/>
    </source>
</evidence>
<protein>
    <submittedName>
        <fullName evidence="2">Uncharacterized protein</fullName>
    </submittedName>
</protein>
<proteinExistence type="predicted"/>